<dbReference type="PROSITE" id="PS00136">
    <property type="entry name" value="SUBTILASE_ASP"/>
    <property type="match status" value="1"/>
</dbReference>
<feature type="domain" description="Peptidase S8/S53" evidence="8">
    <location>
        <begin position="250"/>
        <end position="482"/>
    </location>
</feature>
<dbReference type="PRINTS" id="PR00723">
    <property type="entry name" value="SUBTILISIN"/>
</dbReference>
<dbReference type="InterPro" id="IPR000209">
    <property type="entry name" value="Peptidase_S8/S53_dom"/>
</dbReference>
<feature type="compositionally biased region" description="Low complexity" evidence="6">
    <location>
        <begin position="55"/>
        <end position="70"/>
    </location>
</feature>
<keyword evidence="10" id="KW-1185">Reference proteome</keyword>
<dbReference type="Pfam" id="PF00082">
    <property type="entry name" value="Peptidase_S8"/>
    <property type="match status" value="1"/>
</dbReference>
<evidence type="ECO:0000256" key="2">
    <source>
        <dbReference type="ARBA" id="ARBA00022670"/>
    </source>
</evidence>
<dbReference type="Gene3D" id="3.40.50.200">
    <property type="entry name" value="Peptidase S8/S53 domain"/>
    <property type="match status" value="1"/>
</dbReference>
<dbReference type="InterPro" id="IPR050131">
    <property type="entry name" value="Peptidase_S8_subtilisin-like"/>
</dbReference>
<organism evidence="9 10">
    <name type="scientific">Roseateles chitinivorans</name>
    <dbReference type="NCBI Taxonomy" id="2917965"/>
    <lineage>
        <taxon>Bacteria</taxon>
        <taxon>Pseudomonadati</taxon>
        <taxon>Pseudomonadota</taxon>
        <taxon>Betaproteobacteria</taxon>
        <taxon>Burkholderiales</taxon>
        <taxon>Sphaerotilaceae</taxon>
        <taxon>Roseateles</taxon>
    </lineage>
</organism>
<comment type="similarity">
    <text evidence="1 5">Belongs to the peptidase S8 family.</text>
</comment>
<feature type="active site" description="Charge relay system" evidence="5">
    <location>
        <position position="449"/>
    </location>
</feature>
<evidence type="ECO:0000256" key="6">
    <source>
        <dbReference type="SAM" id="MobiDB-lite"/>
    </source>
</evidence>
<evidence type="ECO:0000313" key="10">
    <source>
        <dbReference type="Proteomes" id="UP000231501"/>
    </source>
</evidence>
<dbReference type="GO" id="GO:0006508">
    <property type="term" value="P:proteolysis"/>
    <property type="evidence" value="ECO:0007669"/>
    <property type="project" value="UniProtKB-KW"/>
</dbReference>
<evidence type="ECO:0000256" key="5">
    <source>
        <dbReference type="PROSITE-ProRule" id="PRU01240"/>
    </source>
</evidence>
<evidence type="ECO:0000256" key="3">
    <source>
        <dbReference type="ARBA" id="ARBA00022801"/>
    </source>
</evidence>
<evidence type="ECO:0000259" key="8">
    <source>
        <dbReference type="Pfam" id="PF00082"/>
    </source>
</evidence>
<feature type="active site" description="Charge relay system" evidence="5">
    <location>
        <position position="258"/>
    </location>
</feature>
<dbReference type="EMBL" id="PEOG01000045">
    <property type="protein sequence ID" value="PIM52134.1"/>
    <property type="molecule type" value="Genomic_DNA"/>
</dbReference>
<keyword evidence="4 5" id="KW-0720">Serine protease</keyword>
<dbReference type="PANTHER" id="PTHR43806:SF11">
    <property type="entry name" value="CEREVISIN-RELATED"/>
    <property type="match status" value="1"/>
</dbReference>
<evidence type="ECO:0000256" key="1">
    <source>
        <dbReference type="ARBA" id="ARBA00011073"/>
    </source>
</evidence>
<reference evidence="9 10" key="1">
    <citation type="submission" date="2017-11" db="EMBL/GenBank/DDBJ databases">
        <title>Draft genome sequence of Mitsuaria sp. HWN-4.</title>
        <authorList>
            <person name="Gundlapally S.R."/>
        </authorList>
    </citation>
    <scope>NUCLEOTIDE SEQUENCE [LARGE SCALE GENOMIC DNA]</scope>
    <source>
        <strain evidence="9 10">HWN-4</strain>
    </source>
</reference>
<evidence type="ECO:0000313" key="9">
    <source>
        <dbReference type="EMBL" id="PIM52134.1"/>
    </source>
</evidence>
<feature type="active site" description="Charge relay system" evidence="5">
    <location>
        <position position="293"/>
    </location>
</feature>
<feature type="signal peptide" evidence="7">
    <location>
        <begin position="1"/>
        <end position="32"/>
    </location>
</feature>
<dbReference type="PROSITE" id="PS51892">
    <property type="entry name" value="SUBTILASE"/>
    <property type="match status" value="1"/>
</dbReference>
<comment type="caution">
    <text evidence="9">The sequence shown here is derived from an EMBL/GenBank/DDBJ whole genome shotgun (WGS) entry which is preliminary data.</text>
</comment>
<protein>
    <submittedName>
        <fullName evidence="9">Serine protease</fullName>
    </submittedName>
</protein>
<gene>
    <name evidence="9" type="ORF">CS062_16415</name>
</gene>
<dbReference type="Proteomes" id="UP000231501">
    <property type="component" value="Unassembled WGS sequence"/>
</dbReference>
<dbReference type="PANTHER" id="PTHR43806">
    <property type="entry name" value="PEPTIDASE S8"/>
    <property type="match status" value="1"/>
</dbReference>
<evidence type="ECO:0000256" key="7">
    <source>
        <dbReference type="SAM" id="SignalP"/>
    </source>
</evidence>
<name>A0A2G9C924_9BURK</name>
<proteinExistence type="inferred from homology"/>
<feature type="region of interest" description="Disordered" evidence="6">
    <location>
        <begin position="178"/>
        <end position="202"/>
    </location>
</feature>
<dbReference type="SUPFAM" id="SSF52743">
    <property type="entry name" value="Subtilisin-like"/>
    <property type="match status" value="1"/>
</dbReference>
<keyword evidence="2 5" id="KW-0645">Protease</keyword>
<feature type="chain" id="PRO_5013896813" evidence="7">
    <location>
        <begin position="33"/>
        <end position="514"/>
    </location>
</feature>
<dbReference type="GO" id="GO:0004252">
    <property type="term" value="F:serine-type endopeptidase activity"/>
    <property type="evidence" value="ECO:0007669"/>
    <property type="project" value="UniProtKB-UniRule"/>
</dbReference>
<dbReference type="AlphaFoldDB" id="A0A2G9C924"/>
<feature type="region of interest" description="Disordered" evidence="6">
    <location>
        <begin position="36"/>
        <end position="70"/>
    </location>
</feature>
<feature type="compositionally biased region" description="Pro residues" evidence="6">
    <location>
        <begin position="42"/>
        <end position="54"/>
    </location>
</feature>
<keyword evidence="7" id="KW-0732">Signal</keyword>
<accession>A0A2G9C924</accession>
<dbReference type="InterPro" id="IPR015500">
    <property type="entry name" value="Peptidase_S8_subtilisin-rel"/>
</dbReference>
<feature type="compositionally biased region" description="Low complexity" evidence="6">
    <location>
        <begin position="184"/>
        <end position="202"/>
    </location>
</feature>
<evidence type="ECO:0000256" key="4">
    <source>
        <dbReference type="ARBA" id="ARBA00022825"/>
    </source>
</evidence>
<dbReference type="InterPro" id="IPR023827">
    <property type="entry name" value="Peptidase_S8_Asp-AS"/>
</dbReference>
<keyword evidence="3 5" id="KW-0378">Hydrolase</keyword>
<sequence>MALGFPLSRRGGFARQLAAMAGLAVMAATAWAAAPGDAASPLAPPSPPSPPSPPAAMVAPAGPTATASSPRADTRYVILAVEDRGEPLSGAGGSPRGDYRRMAGYAGSARASALSEALAREYRLHEEAAWTIAPLNLRCMLFALSGDDDVDALLARVRGDARVKLAQPLNEFETLAGGPQGVEAAMRPGASSASSGASTKPSAASASSAAAAAAPLSATSGSPYNDPYFGLQKGFQQMSAAALQQVSVGARVKVAVIDTGVDARHPDLSGQVARQRDYVSGGGALVEGVPERHGTEVMGLIAARANNRQGIVGLAPGAVITSYRACWTEARVERPGPGTARCNSFTLAQALGAAIADGADVINLSLGGPSDPLLTRLARHAQARGAVLVAAAPPERLGKGFPSEVPGALVVASAGDASEAEADGWLVAPGRAVLTTVPNGGYDMDTGSSLAAAHVTGVVALLRAADPVADAPRLRRALLGSMSATGGINACAAARTLGVSGLRCDGDTAATAAR</sequence>
<dbReference type="InterPro" id="IPR036852">
    <property type="entry name" value="Peptidase_S8/S53_dom_sf"/>
</dbReference>